<organism evidence="2 3">
    <name type="scientific">Methanothermobacter defluvii</name>
    <dbReference type="NCBI Taxonomy" id="49339"/>
    <lineage>
        <taxon>Archaea</taxon>
        <taxon>Methanobacteriati</taxon>
        <taxon>Methanobacteriota</taxon>
        <taxon>Methanomada group</taxon>
        <taxon>Methanobacteria</taxon>
        <taxon>Methanobacteriales</taxon>
        <taxon>Methanobacteriaceae</taxon>
        <taxon>Methanothermobacter</taxon>
    </lineage>
</organism>
<accession>A0A371NGL6</accession>
<reference evidence="2 3" key="1">
    <citation type="submission" date="2018-07" db="EMBL/GenBank/DDBJ databases">
        <title>Genomic Encyclopedia of Type Strains, Phase IV (KMG-IV): sequencing the most valuable type-strain genomes for metagenomic binning, comparative biology and taxonomic classification.</title>
        <authorList>
            <person name="Goeker M."/>
        </authorList>
    </citation>
    <scope>NUCLEOTIDE SEQUENCE [LARGE SCALE GENOMIC DNA]</scope>
    <source>
        <strain evidence="2 3">DSM 7466</strain>
    </source>
</reference>
<name>A0A371NGL6_9EURY</name>
<dbReference type="PANTHER" id="PTHR33570:SF10">
    <property type="entry name" value="GAMMA-CARBOXYMUCONOLACTONE DECARBOXYLASE"/>
    <property type="match status" value="1"/>
</dbReference>
<dbReference type="Proteomes" id="UP000256864">
    <property type="component" value="Unassembled WGS sequence"/>
</dbReference>
<evidence type="ECO:0000259" key="1">
    <source>
        <dbReference type="Pfam" id="PF02627"/>
    </source>
</evidence>
<dbReference type="SMR" id="A0A371NGL6"/>
<dbReference type="SUPFAM" id="SSF69118">
    <property type="entry name" value="AhpD-like"/>
    <property type="match status" value="1"/>
</dbReference>
<evidence type="ECO:0000313" key="2">
    <source>
        <dbReference type="EMBL" id="REE29080.1"/>
    </source>
</evidence>
<gene>
    <name evidence="2" type="ORF">C7452_1113</name>
</gene>
<sequence>MERYRRGMEILNRMNRKSYTAIRDELEDVAPDLARFVAEFAYGDVYSRGVLDLKTRELLTLAALTVLRADDQLKSHVRGALNAGCSKDEIIEVMIQMAVYAGFPAAINAVLAAKEVFTENDPAEV</sequence>
<dbReference type="Pfam" id="PF02627">
    <property type="entry name" value="CMD"/>
    <property type="match status" value="1"/>
</dbReference>
<dbReference type="InterPro" id="IPR029032">
    <property type="entry name" value="AhpD-like"/>
</dbReference>
<feature type="domain" description="Carboxymuconolactone decarboxylase-like" evidence="1">
    <location>
        <begin position="31"/>
        <end position="115"/>
    </location>
</feature>
<dbReference type="RefSeq" id="WP_010875873.1">
    <property type="nucleotide sequence ID" value="NZ_QREL01000001.1"/>
</dbReference>
<comment type="caution">
    <text evidence="2">The sequence shown here is derived from an EMBL/GenBank/DDBJ whole genome shotgun (WGS) entry which is preliminary data.</text>
</comment>
<dbReference type="Gene3D" id="1.20.1290.10">
    <property type="entry name" value="AhpD-like"/>
    <property type="match status" value="1"/>
</dbReference>
<dbReference type="AlphaFoldDB" id="A0A371NGL6"/>
<protein>
    <submittedName>
        <fullName evidence="2">4-carboxymuconolactone decarboxylase</fullName>
    </submittedName>
</protein>
<dbReference type="GeneID" id="82296708"/>
<dbReference type="GO" id="GO:0051920">
    <property type="term" value="F:peroxiredoxin activity"/>
    <property type="evidence" value="ECO:0007669"/>
    <property type="project" value="InterPro"/>
</dbReference>
<dbReference type="EMBL" id="QREL01000001">
    <property type="protein sequence ID" value="REE29080.1"/>
    <property type="molecule type" value="Genomic_DNA"/>
</dbReference>
<keyword evidence="3" id="KW-1185">Reference proteome</keyword>
<proteinExistence type="predicted"/>
<dbReference type="InterPro" id="IPR052512">
    <property type="entry name" value="4CMD/NDH-1_regulator"/>
</dbReference>
<dbReference type="InterPro" id="IPR003779">
    <property type="entry name" value="CMD-like"/>
</dbReference>
<dbReference type="PANTHER" id="PTHR33570">
    <property type="entry name" value="4-CARBOXYMUCONOLACTONE DECARBOXYLASE FAMILY PROTEIN"/>
    <property type="match status" value="1"/>
</dbReference>
<evidence type="ECO:0000313" key="3">
    <source>
        <dbReference type="Proteomes" id="UP000256864"/>
    </source>
</evidence>